<dbReference type="Pfam" id="PF08890">
    <property type="entry name" value="Phage_TAC_5"/>
    <property type="match status" value="1"/>
</dbReference>
<accession>A0A1I0KE52</accession>
<dbReference type="InterPro" id="IPR038559">
    <property type="entry name" value="XkdN-like_sf"/>
</dbReference>
<gene>
    <name evidence="1" type="ORF">SAMN05216521_11222</name>
</gene>
<dbReference type="InterPro" id="IPR014986">
    <property type="entry name" value="XkdN-like"/>
</dbReference>
<organism evidence="1 2">
    <name type="scientific">Enterocloster clostridioformis</name>
    <dbReference type="NCBI Taxonomy" id="1531"/>
    <lineage>
        <taxon>Bacteria</taxon>
        <taxon>Bacillati</taxon>
        <taxon>Bacillota</taxon>
        <taxon>Clostridia</taxon>
        <taxon>Lachnospirales</taxon>
        <taxon>Lachnospiraceae</taxon>
        <taxon>Enterocloster</taxon>
    </lineage>
</organism>
<dbReference type="AlphaFoldDB" id="A0A1I0KE52"/>
<name>A0A1I0KE52_9FIRM</name>
<comment type="caution">
    <text evidence="1">The sequence shown here is derived from an EMBL/GenBank/DDBJ whole genome shotgun (WGS) entry which is preliminary data.</text>
</comment>
<dbReference type="Gene3D" id="3.30.2220.30">
    <property type="match status" value="1"/>
</dbReference>
<dbReference type="RefSeq" id="WP_074664565.1">
    <property type="nucleotide sequence ID" value="NZ_FOIO01000122.1"/>
</dbReference>
<proteinExistence type="predicted"/>
<dbReference type="EMBL" id="FOIO01000122">
    <property type="protein sequence ID" value="SEU21976.1"/>
    <property type="molecule type" value="Genomic_DNA"/>
</dbReference>
<evidence type="ECO:0000313" key="1">
    <source>
        <dbReference type="EMBL" id="SEU21976.1"/>
    </source>
</evidence>
<evidence type="ECO:0000313" key="2">
    <source>
        <dbReference type="Proteomes" id="UP000182121"/>
    </source>
</evidence>
<sequence length="142" mass="16137">MGELSCFLAQNALKAENEMYVVSKRFLGTDRKPMKWEIQAITSTEDETIRKECTKRVPVVGKKGQFTQETDYNLYLGKLAARCTLFPNLNDKELQDSYHVMGADALLKVMLTAGEYANYLEKVQEVNGFDVPMDELVDEAKN</sequence>
<protein>
    <submittedName>
        <fullName evidence="1">Phage XkdN-like tail assembly chaperone protein, TAC</fullName>
    </submittedName>
</protein>
<dbReference type="Proteomes" id="UP000182121">
    <property type="component" value="Unassembled WGS sequence"/>
</dbReference>
<reference evidence="1 2" key="1">
    <citation type="submission" date="2016-10" db="EMBL/GenBank/DDBJ databases">
        <authorList>
            <person name="Varghese N."/>
            <person name="Submissions S."/>
        </authorList>
    </citation>
    <scope>NUCLEOTIDE SEQUENCE [LARGE SCALE GENOMIC DNA]</scope>
    <source>
        <strain evidence="1 2">NLAE-zl-C196</strain>
    </source>
</reference>